<dbReference type="InterPro" id="IPR036865">
    <property type="entry name" value="CRAL-TRIO_dom_sf"/>
</dbReference>
<comment type="caution">
    <text evidence="3">The sequence shown here is derived from an EMBL/GenBank/DDBJ whole genome shotgun (WGS) entry which is preliminary data.</text>
</comment>
<dbReference type="InterPro" id="IPR001251">
    <property type="entry name" value="CRAL-TRIO_dom"/>
</dbReference>
<dbReference type="GO" id="GO:0005737">
    <property type="term" value="C:cytoplasm"/>
    <property type="evidence" value="ECO:0007669"/>
    <property type="project" value="TreeGrafter"/>
</dbReference>
<dbReference type="SMART" id="SM00516">
    <property type="entry name" value="SEC14"/>
    <property type="match status" value="2"/>
</dbReference>
<reference evidence="3" key="1">
    <citation type="submission" date="2023-07" db="EMBL/GenBank/DDBJ databases">
        <title>Chromosome-level genome assembly of Artemia franciscana.</title>
        <authorList>
            <person name="Jo E."/>
        </authorList>
    </citation>
    <scope>NUCLEOTIDE SEQUENCE</scope>
    <source>
        <tissue evidence="3">Whole body</tissue>
    </source>
</reference>
<keyword evidence="4" id="KW-1185">Reference proteome</keyword>
<organism evidence="3 4">
    <name type="scientific">Artemia franciscana</name>
    <name type="common">Brine shrimp</name>
    <name type="synonym">Artemia sanfranciscana</name>
    <dbReference type="NCBI Taxonomy" id="6661"/>
    <lineage>
        <taxon>Eukaryota</taxon>
        <taxon>Metazoa</taxon>
        <taxon>Ecdysozoa</taxon>
        <taxon>Arthropoda</taxon>
        <taxon>Crustacea</taxon>
        <taxon>Branchiopoda</taxon>
        <taxon>Anostraca</taxon>
        <taxon>Artemiidae</taxon>
        <taxon>Artemia</taxon>
    </lineage>
</organism>
<dbReference type="PROSITE" id="PS50191">
    <property type="entry name" value="CRAL_TRIO"/>
    <property type="match status" value="2"/>
</dbReference>
<dbReference type="InterPro" id="IPR051064">
    <property type="entry name" value="SEC14/CRAL-TRIO_domain"/>
</dbReference>
<name>A0AA88HNF6_ARTSF</name>
<feature type="domain" description="CRAL-TRIO" evidence="1">
    <location>
        <begin position="60"/>
        <end position="237"/>
    </location>
</feature>
<feature type="domain" description="GOLD" evidence="2">
    <location>
        <begin position="623"/>
        <end position="735"/>
    </location>
</feature>
<dbReference type="Pfam" id="PF03765">
    <property type="entry name" value="CRAL_TRIO_N"/>
    <property type="match status" value="2"/>
</dbReference>
<dbReference type="SUPFAM" id="SSF46938">
    <property type="entry name" value="CRAL/TRIO N-terminal domain"/>
    <property type="match status" value="2"/>
</dbReference>
<dbReference type="SUPFAM" id="SSF101576">
    <property type="entry name" value="Supernatant protein factor (SPF), C-terminal domain"/>
    <property type="match status" value="2"/>
</dbReference>
<dbReference type="Gene3D" id="3.40.525.10">
    <property type="entry name" value="CRAL-TRIO lipid binding domain"/>
    <property type="match status" value="2"/>
</dbReference>
<sequence>MEKFRSRSVDLCLPEDSDEYLLRWLRARNFDLDKAEDMLRKHMDWRRAWRVDELTDDWEPPEILKTYHPMECIGFDNFGRPVWFGRHSQFDIIGAMQCVNTRELLRYFIWIIERSRRMMMRQSKLLGMPITTHLIVSDMADYSLKYVTNRAGHELGMKFAQMYEANYPEMLEKAIVINTAPILHILLKIVQPFLSDYTVSKMQFYGSNRKEWETALKELISEEILPKKWGGTRIDSKGDESCSEIIGMTGDIPKEYYLSNMQRADLEGYPSVKIVNGKNLVITRSVKEPKSVLKWKFHSEGGDIAFGIRKREPQGGAKEVLAKTRIMANNYIAEGQIPVDKGDYNIEFDNSYSYFTSKMVTFSVEVEPIDSDSVRRVAGLNLPEESDEYLLRWLRARNFDLDKAEDMLRKHIDFRRAWGVDELTDDWKPPSILKTYSPMEFIGFDKSGHPVWFSRHAQFDFPGAMQCVNTRELMRYFIWNIEKSRRMMMRQSKLLGIPITTHLIVSDMADYSFKYLTNRAVHELAIKFVQIYEANYPEMLEKVIIINTAAILQIILKIVRPFLSDYTISKIQFHGSNRKEWETALKTLIPEEILPKKWGGTRIDSKGDEACTEILGLVGDIPKEHYLRNLQQIDLDGCQKIKIDNGKNFIVARSVEEPKSVLKWKFFSEGGDIAFGIRKVEADGGETEVLAKTRNMAHNYIVEGQIPIDKGNYHIEFDNSYSYFTSKMVTFSVEVELDSDTVVSSDL</sequence>
<dbReference type="PANTHER" id="PTHR23324:SF83">
    <property type="entry name" value="SEC14-LIKE PROTEIN 2"/>
    <property type="match status" value="1"/>
</dbReference>
<evidence type="ECO:0000313" key="4">
    <source>
        <dbReference type="Proteomes" id="UP001187531"/>
    </source>
</evidence>
<evidence type="ECO:0000313" key="3">
    <source>
        <dbReference type="EMBL" id="KAK2708082.1"/>
    </source>
</evidence>
<dbReference type="PANTHER" id="PTHR23324">
    <property type="entry name" value="SEC14 RELATED PROTEIN"/>
    <property type="match status" value="1"/>
</dbReference>
<evidence type="ECO:0000259" key="2">
    <source>
        <dbReference type="PROSITE" id="PS50866"/>
    </source>
</evidence>
<evidence type="ECO:0000259" key="1">
    <source>
        <dbReference type="PROSITE" id="PS50191"/>
    </source>
</evidence>
<dbReference type="SUPFAM" id="SSF52087">
    <property type="entry name" value="CRAL/TRIO domain"/>
    <property type="match status" value="2"/>
</dbReference>
<dbReference type="CDD" id="cd00170">
    <property type="entry name" value="SEC14"/>
    <property type="match status" value="2"/>
</dbReference>
<dbReference type="PROSITE" id="PS50866">
    <property type="entry name" value="GOLD"/>
    <property type="match status" value="2"/>
</dbReference>
<dbReference type="Pfam" id="PF00650">
    <property type="entry name" value="CRAL_TRIO"/>
    <property type="match status" value="2"/>
</dbReference>
<gene>
    <name evidence="3" type="ORF">QYM36_015692</name>
</gene>
<feature type="domain" description="GOLD" evidence="2">
    <location>
        <begin position="254"/>
        <end position="366"/>
    </location>
</feature>
<dbReference type="AlphaFoldDB" id="A0AA88HNF6"/>
<dbReference type="Proteomes" id="UP001187531">
    <property type="component" value="Unassembled WGS sequence"/>
</dbReference>
<dbReference type="Gene3D" id="2.60.120.680">
    <property type="entry name" value="GOLD domain"/>
    <property type="match status" value="2"/>
</dbReference>
<dbReference type="PRINTS" id="PR00180">
    <property type="entry name" value="CRETINALDHBP"/>
</dbReference>
<protein>
    <recommendedName>
        <fullName evidence="5">SEC14-like protein 2</fullName>
    </recommendedName>
</protein>
<dbReference type="SMART" id="SM01100">
    <property type="entry name" value="CRAL_TRIO_N"/>
    <property type="match status" value="2"/>
</dbReference>
<dbReference type="InterPro" id="IPR036273">
    <property type="entry name" value="CRAL/TRIO_N_dom_sf"/>
</dbReference>
<dbReference type="EMBL" id="JAVRJZ010000019">
    <property type="protein sequence ID" value="KAK2708082.1"/>
    <property type="molecule type" value="Genomic_DNA"/>
</dbReference>
<dbReference type="InterPro" id="IPR011074">
    <property type="entry name" value="CRAL/TRIO_N_dom"/>
</dbReference>
<dbReference type="InterPro" id="IPR036598">
    <property type="entry name" value="GOLD_dom_sf"/>
</dbReference>
<accession>A0AA88HNF6</accession>
<proteinExistence type="predicted"/>
<dbReference type="InterPro" id="IPR009038">
    <property type="entry name" value="GOLD_dom"/>
</dbReference>
<feature type="domain" description="CRAL-TRIO" evidence="1">
    <location>
        <begin position="429"/>
        <end position="606"/>
    </location>
</feature>
<evidence type="ECO:0008006" key="5">
    <source>
        <dbReference type="Google" id="ProtNLM"/>
    </source>
</evidence>